<dbReference type="RefSeq" id="XP_041185109.1">
    <property type="nucleotide sequence ID" value="XM_041337511.1"/>
</dbReference>
<dbReference type="Proteomes" id="UP000807769">
    <property type="component" value="Unassembled WGS sequence"/>
</dbReference>
<dbReference type="OrthoDB" id="2641888at2759"/>
<keyword evidence="3" id="KW-1185">Reference proteome</keyword>
<gene>
    <name evidence="2" type="ORF">BJ212DRAFT_1413056</name>
</gene>
<name>A0A9P7AQF0_9AGAM</name>
<feature type="compositionally biased region" description="Basic and acidic residues" evidence="1">
    <location>
        <begin position="320"/>
        <end position="341"/>
    </location>
</feature>
<feature type="region of interest" description="Disordered" evidence="1">
    <location>
        <begin position="39"/>
        <end position="59"/>
    </location>
</feature>
<feature type="compositionally biased region" description="Polar residues" evidence="1">
    <location>
        <begin position="304"/>
        <end position="319"/>
    </location>
</feature>
<comment type="caution">
    <text evidence="2">The sequence shown here is derived from an EMBL/GenBank/DDBJ whole genome shotgun (WGS) entry which is preliminary data.</text>
</comment>
<evidence type="ECO:0000256" key="1">
    <source>
        <dbReference type="SAM" id="MobiDB-lite"/>
    </source>
</evidence>
<sequence>MSFTPANHYTLSASYSNLNDIGTPSPNFAASSSYQKMTDPFTVSDTPTSEHPSFRQPLGKSSSLHYNGAYSHSFDSVFQLQAQNEQLKQDVIALTASRDAYQTAFFKLSGQLSLSDNASAYTIENGAKISIKTTSGSNDREPINLAKKKDYPDIKFWTHQDFKQWEWTDGLRTAADRGSLPFLEKCDGNVFSPNELCDIMKTFRSVWFGLTHQDKAPASWGKAIPAAKNWLYTEVSCAHPELALSEGYWKIEAVATERYSSWASMHKKPEQTTPHASNVDVKPLGHAESKPGGQRKRKMDSRTPDSASSDVSITTPDNSITKDLDCADQPKRARVDNKDAEPSTETSTINVIQVATPDSTIASPSVIIPAPRSIVLLKDPFKDAIKLLKEKREDSAAQKQLQISNDPPSTPVPILLIDSTPTSADDTTAPAHTSNLDILMPVTITPVPTTIVTAPIPTAVTGVPVPATSNSKDTKKFRPAATKNGRNLCAHRWLKQLMPNGSSQDFKVYWDSLEKTRQANYDIEASNLVAGCVWTANTVDVLAKFSGGTLH</sequence>
<dbReference type="EMBL" id="JABBWG010000386">
    <property type="protein sequence ID" value="KAG1794299.1"/>
    <property type="molecule type" value="Genomic_DNA"/>
</dbReference>
<reference evidence="2" key="1">
    <citation type="journal article" date="2020" name="New Phytol.">
        <title>Comparative genomics reveals dynamic genome evolution in host specialist ectomycorrhizal fungi.</title>
        <authorList>
            <person name="Lofgren L.A."/>
            <person name="Nguyen N.H."/>
            <person name="Vilgalys R."/>
            <person name="Ruytinx J."/>
            <person name="Liao H.L."/>
            <person name="Branco S."/>
            <person name="Kuo A."/>
            <person name="LaButti K."/>
            <person name="Lipzen A."/>
            <person name="Andreopoulos W."/>
            <person name="Pangilinan J."/>
            <person name="Riley R."/>
            <person name="Hundley H."/>
            <person name="Na H."/>
            <person name="Barry K."/>
            <person name="Grigoriev I.V."/>
            <person name="Stajich J.E."/>
            <person name="Kennedy P.G."/>
        </authorList>
    </citation>
    <scope>NUCLEOTIDE SEQUENCE</scope>
    <source>
        <strain evidence="2">MN1</strain>
    </source>
</reference>
<evidence type="ECO:0000313" key="3">
    <source>
        <dbReference type="Proteomes" id="UP000807769"/>
    </source>
</evidence>
<evidence type="ECO:0000313" key="2">
    <source>
        <dbReference type="EMBL" id="KAG1794299.1"/>
    </source>
</evidence>
<dbReference type="AlphaFoldDB" id="A0A9P7AQF0"/>
<feature type="compositionally biased region" description="Polar residues" evidence="1">
    <location>
        <begin position="39"/>
        <end position="51"/>
    </location>
</feature>
<protein>
    <submittedName>
        <fullName evidence="2">Uncharacterized protein</fullName>
    </submittedName>
</protein>
<organism evidence="2 3">
    <name type="scientific">Suillus subaureus</name>
    <dbReference type="NCBI Taxonomy" id="48587"/>
    <lineage>
        <taxon>Eukaryota</taxon>
        <taxon>Fungi</taxon>
        <taxon>Dikarya</taxon>
        <taxon>Basidiomycota</taxon>
        <taxon>Agaricomycotina</taxon>
        <taxon>Agaricomycetes</taxon>
        <taxon>Agaricomycetidae</taxon>
        <taxon>Boletales</taxon>
        <taxon>Suillineae</taxon>
        <taxon>Suillaceae</taxon>
        <taxon>Suillus</taxon>
    </lineage>
</organism>
<accession>A0A9P7AQF0</accession>
<proteinExistence type="predicted"/>
<feature type="region of interest" description="Disordered" evidence="1">
    <location>
        <begin position="265"/>
        <end position="347"/>
    </location>
</feature>
<dbReference type="GeneID" id="64631527"/>